<sequence length="264" mass="29057">MSYGGMEGGQDQAVTSSGPTKATKEFLPVVRVGETYKYLEFKDALGTTVQQSQILRLTSKTRNGIIKRLRSELFPWKDITTDVFHQPILSGGMPIHMVPTATRIGHTIQMLNSAGSMIRTVASQLLEIINPALVENDANDQEAILAYINRSNIGCLKRRDKKVHIRSLWSDLPGNISGGSEMCEMADQGKSADYQTESSNTVLKGPTPLKPVEVKFAIRAPASQLPTRANSRRSNSQRFQAAATAPLKLKHLLMPTQPLLQDKD</sequence>
<feature type="region of interest" description="Disordered" evidence="1">
    <location>
        <begin position="223"/>
        <end position="243"/>
    </location>
</feature>
<dbReference type="GeneID" id="25274914"/>
<accession>U6GV09</accession>
<dbReference type="RefSeq" id="XP_013247707.1">
    <property type="nucleotide sequence ID" value="XM_013392253.1"/>
</dbReference>
<dbReference type="Proteomes" id="UP000018050">
    <property type="component" value="Unassembled WGS sequence"/>
</dbReference>
<reference evidence="2" key="2">
    <citation type="submission" date="2013-10" db="EMBL/GenBank/DDBJ databases">
        <authorList>
            <person name="Aslett M."/>
        </authorList>
    </citation>
    <scope>NUCLEOTIDE SEQUENCE</scope>
    <source>
        <strain evidence="2">Houghton</strain>
    </source>
</reference>
<proteinExistence type="predicted"/>
<keyword evidence="3" id="KW-1185">Reference proteome</keyword>
<reference evidence="2" key="1">
    <citation type="submission" date="2013-10" db="EMBL/GenBank/DDBJ databases">
        <title>Genomic analysis of the causative agents of coccidiosis in chickens.</title>
        <authorList>
            <person name="Reid A.J."/>
            <person name="Blake D."/>
            <person name="Billington K."/>
            <person name="Browne H."/>
            <person name="Dunn M."/>
            <person name="Hung S."/>
            <person name="Kawahara F."/>
            <person name="Miranda-Saavedra D."/>
            <person name="Mourier T."/>
            <person name="Nagra H."/>
            <person name="Otto T.D."/>
            <person name="Rawlings N."/>
            <person name="Sanchez A."/>
            <person name="Sanders M."/>
            <person name="Subramaniam C."/>
            <person name="Tay Y."/>
            <person name="Dear P."/>
            <person name="Doerig C."/>
            <person name="Gruber A."/>
            <person name="Parkinson J."/>
            <person name="Shirley M."/>
            <person name="Wan K.L."/>
            <person name="Berriman M."/>
            <person name="Tomley F."/>
            <person name="Pain A."/>
        </authorList>
    </citation>
    <scope>NUCLEOTIDE SEQUENCE</scope>
    <source>
        <strain evidence="2">Houghton</strain>
    </source>
</reference>
<dbReference type="AlphaFoldDB" id="U6GV09"/>
<evidence type="ECO:0000256" key="1">
    <source>
        <dbReference type="SAM" id="MobiDB-lite"/>
    </source>
</evidence>
<evidence type="ECO:0000313" key="2">
    <source>
        <dbReference type="EMBL" id="CDI83118.1"/>
    </source>
</evidence>
<protein>
    <submittedName>
        <fullName evidence="2">Uncharacterized protein</fullName>
    </submittedName>
</protein>
<dbReference type="EMBL" id="HG673245">
    <property type="protein sequence ID" value="CDI83118.1"/>
    <property type="molecule type" value="Genomic_DNA"/>
</dbReference>
<dbReference type="VEuPathDB" id="ToxoDB:EAH_00068470"/>
<organism evidence="2 3">
    <name type="scientific">Eimeria acervulina</name>
    <name type="common">Coccidian parasite</name>
    <dbReference type="NCBI Taxonomy" id="5801"/>
    <lineage>
        <taxon>Eukaryota</taxon>
        <taxon>Sar</taxon>
        <taxon>Alveolata</taxon>
        <taxon>Apicomplexa</taxon>
        <taxon>Conoidasida</taxon>
        <taxon>Coccidia</taxon>
        <taxon>Eucoccidiorida</taxon>
        <taxon>Eimeriorina</taxon>
        <taxon>Eimeriidae</taxon>
        <taxon>Eimeria</taxon>
    </lineage>
</organism>
<dbReference type="OrthoDB" id="346743at2759"/>
<evidence type="ECO:0000313" key="3">
    <source>
        <dbReference type="Proteomes" id="UP000018050"/>
    </source>
</evidence>
<feature type="compositionally biased region" description="Polar residues" evidence="1">
    <location>
        <begin position="224"/>
        <end position="239"/>
    </location>
</feature>
<name>U6GV09_EIMAC</name>
<gene>
    <name evidence="2" type="ORF">EAH_00068470</name>
</gene>